<dbReference type="SUPFAM" id="SSF46458">
    <property type="entry name" value="Globin-like"/>
    <property type="match status" value="1"/>
</dbReference>
<dbReference type="Proteomes" id="UP000245474">
    <property type="component" value="Unassembled WGS sequence"/>
</dbReference>
<protein>
    <submittedName>
        <fullName evidence="2">Globin</fullName>
    </submittedName>
</protein>
<dbReference type="InterPro" id="IPR009050">
    <property type="entry name" value="Globin-like_sf"/>
</dbReference>
<dbReference type="EMBL" id="QFFI01000002">
    <property type="protein sequence ID" value="PWG65473.1"/>
    <property type="molecule type" value="Genomic_DNA"/>
</dbReference>
<sequence length="179" mass="20410">MAVSAPPPGPRRRLADAAAVSELVRAFYARLLDDPLMAPVFVDVAGVDLSHHLPRIEAFWRRMLFREPGYRRHMIAHHERVQDLQPLTRAHFQRWQAHFLFTLDERFHGPEAERAARLARRIAAHMAHWLLEERPRRLAAAGAEAVGPSLDAAPGPDSSRIRARSRESVSYPGWPVRSR</sequence>
<dbReference type="GO" id="GO:0019825">
    <property type="term" value="F:oxygen binding"/>
    <property type="evidence" value="ECO:0007669"/>
    <property type="project" value="InterPro"/>
</dbReference>
<proteinExistence type="predicted"/>
<feature type="region of interest" description="Disordered" evidence="1">
    <location>
        <begin position="142"/>
        <end position="179"/>
    </location>
</feature>
<dbReference type="Gene3D" id="1.10.490.10">
    <property type="entry name" value="Globins"/>
    <property type="match status" value="1"/>
</dbReference>
<comment type="caution">
    <text evidence="2">The sequence shown here is derived from an EMBL/GenBank/DDBJ whole genome shotgun (WGS) entry which is preliminary data.</text>
</comment>
<evidence type="ECO:0000313" key="2">
    <source>
        <dbReference type="EMBL" id="PWG65473.1"/>
    </source>
</evidence>
<organism evidence="2 3">
    <name type="scientific">Sediminicurvatus halobius</name>
    <dbReference type="NCBI Taxonomy" id="2182432"/>
    <lineage>
        <taxon>Bacteria</taxon>
        <taxon>Pseudomonadati</taxon>
        <taxon>Pseudomonadota</taxon>
        <taxon>Gammaproteobacteria</taxon>
        <taxon>Chromatiales</taxon>
        <taxon>Ectothiorhodospiraceae</taxon>
        <taxon>Sediminicurvatus</taxon>
    </lineage>
</organism>
<dbReference type="InterPro" id="IPR012292">
    <property type="entry name" value="Globin/Proto"/>
</dbReference>
<dbReference type="GO" id="GO:0020037">
    <property type="term" value="F:heme binding"/>
    <property type="evidence" value="ECO:0007669"/>
    <property type="project" value="InterPro"/>
</dbReference>
<keyword evidence="3" id="KW-1185">Reference proteome</keyword>
<evidence type="ECO:0000256" key="1">
    <source>
        <dbReference type="SAM" id="MobiDB-lite"/>
    </source>
</evidence>
<accession>A0A2U2N8R1</accession>
<evidence type="ECO:0000313" key="3">
    <source>
        <dbReference type="Proteomes" id="UP000245474"/>
    </source>
</evidence>
<gene>
    <name evidence="2" type="ORF">DEM34_01660</name>
</gene>
<name>A0A2U2N8R1_9GAMM</name>
<dbReference type="CDD" id="cd08916">
    <property type="entry name" value="TrHb3_P"/>
    <property type="match status" value="1"/>
</dbReference>
<reference evidence="2 3" key="1">
    <citation type="submission" date="2018-05" db="EMBL/GenBank/DDBJ databases">
        <title>Spiribacter halobius sp. nov., a moderately halophilic bacterium isolated from marine solar saltern.</title>
        <authorList>
            <person name="Zheng W.-S."/>
            <person name="Lu D.-C."/>
            <person name="Du Z.-J."/>
        </authorList>
    </citation>
    <scope>NUCLEOTIDE SEQUENCE [LARGE SCALE GENOMIC DNA]</scope>
    <source>
        <strain evidence="2 3">E85</strain>
    </source>
</reference>
<dbReference type="AlphaFoldDB" id="A0A2U2N8R1"/>